<reference evidence="2" key="2">
    <citation type="submission" date="2022-01" db="EMBL/GenBank/DDBJ databases">
        <authorList>
            <person name="Yamashiro T."/>
            <person name="Shiraishi A."/>
            <person name="Satake H."/>
            <person name="Nakayama K."/>
        </authorList>
    </citation>
    <scope>NUCLEOTIDE SEQUENCE</scope>
</reference>
<dbReference type="Pfam" id="PF07727">
    <property type="entry name" value="RVT_2"/>
    <property type="match status" value="1"/>
</dbReference>
<feature type="domain" description="Reverse transcriptase Ty1/copia-type" evidence="1">
    <location>
        <begin position="95"/>
        <end position="201"/>
    </location>
</feature>
<dbReference type="EMBL" id="BQNB010012902">
    <property type="protein sequence ID" value="GJT09382.1"/>
    <property type="molecule type" value="Genomic_DNA"/>
</dbReference>
<proteinExistence type="predicted"/>
<dbReference type="InterPro" id="IPR013103">
    <property type="entry name" value="RVT_2"/>
</dbReference>
<organism evidence="2 3">
    <name type="scientific">Tanacetum coccineum</name>
    <dbReference type="NCBI Taxonomy" id="301880"/>
    <lineage>
        <taxon>Eukaryota</taxon>
        <taxon>Viridiplantae</taxon>
        <taxon>Streptophyta</taxon>
        <taxon>Embryophyta</taxon>
        <taxon>Tracheophyta</taxon>
        <taxon>Spermatophyta</taxon>
        <taxon>Magnoliopsida</taxon>
        <taxon>eudicotyledons</taxon>
        <taxon>Gunneridae</taxon>
        <taxon>Pentapetalae</taxon>
        <taxon>asterids</taxon>
        <taxon>campanulids</taxon>
        <taxon>Asterales</taxon>
        <taxon>Asteraceae</taxon>
        <taxon>Asteroideae</taxon>
        <taxon>Anthemideae</taxon>
        <taxon>Anthemidinae</taxon>
        <taxon>Tanacetum</taxon>
    </lineage>
</organism>
<keyword evidence="3" id="KW-1185">Reference proteome</keyword>
<gene>
    <name evidence="2" type="ORF">Tco_0856424</name>
</gene>
<dbReference type="Proteomes" id="UP001151760">
    <property type="component" value="Unassembled WGS sequence"/>
</dbReference>
<evidence type="ECO:0000259" key="1">
    <source>
        <dbReference type="Pfam" id="PF07727"/>
    </source>
</evidence>
<dbReference type="PANTHER" id="PTHR11439">
    <property type="entry name" value="GAG-POL-RELATED RETROTRANSPOSON"/>
    <property type="match status" value="1"/>
</dbReference>
<sequence>MFDEYFKPPSDVSIKNFAATLPPPNIVGASSSTSIDQDAPSPSTSTNNEITTFLINSINVEELHNEEEAVFDSDTFTNPFAPSVTSSAESSSRIFLVSQQFIKDAVDPTLFTRKEGEHIILVQIYVNDIIFASINPSFCDKFADQMSKHFKISMMGKMSFFLGLQIFQSPTGIFINQSKYTLEMLKKYSLDHYDPVDIPMVERLKLDEDPNGTLVDPTRYRDMVGSLMYLTASRPDLVFAVCMCIGYQAKPTKKHLIIVKRVFRYLKGTKSMGLWYPKDTGFNLTAFADANHAGCQDSRKSTSDSA</sequence>
<evidence type="ECO:0000313" key="3">
    <source>
        <dbReference type="Proteomes" id="UP001151760"/>
    </source>
</evidence>
<name>A0ABQ5B613_9ASTR</name>
<protein>
    <submittedName>
        <fullName evidence="2">Uncharacterized mitochondrial protein-like protein</fullName>
    </submittedName>
</protein>
<comment type="caution">
    <text evidence="2">The sequence shown here is derived from an EMBL/GenBank/DDBJ whole genome shotgun (WGS) entry which is preliminary data.</text>
</comment>
<accession>A0ABQ5B613</accession>
<evidence type="ECO:0000313" key="2">
    <source>
        <dbReference type="EMBL" id="GJT09382.1"/>
    </source>
</evidence>
<dbReference type="PANTHER" id="PTHR11439:SF495">
    <property type="entry name" value="REVERSE TRANSCRIPTASE, RNA-DEPENDENT DNA POLYMERASE-RELATED"/>
    <property type="match status" value="1"/>
</dbReference>
<reference evidence="2" key="1">
    <citation type="journal article" date="2022" name="Int. J. Mol. Sci.">
        <title>Draft Genome of Tanacetum Coccineum: Genomic Comparison of Closely Related Tanacetum-Family Plants.</title>
        <authorList>
            <person name="Yamashiro T."/>
            <person name="Shiraishi A."/>
            <person name="Nakayama K."/>
            <person name="Satake H."/>
        </authorList>
    </citation>
    <scope>NUCLEOTIDE SEQUENCE</scope>
</reference>